<gene>
    <name evidence="9" type="ORF">B1B_11665</name>
</gene>
<accession>T1B8N2</accession>
<comment type="caution">
    <text evidence="9">The sequence shown here is derived from an EMBL/GenBank/DDBJ whole genome shotgun (WGS) entry which is preliminary data.</text>
</comment>
<comment type="similarity">
    <text evidence="2">Belongs to the arsenical resistance-3 (ACR3) (TC 2.A.59) family.</text>
</comment>
<evidence type="ECO:0000256" key="4">
    <source>
        <dbReference type="ARBA" id="ARBA00022475"/>
    </source>
</evidence>
<feature type="transmembrane region" description="Helical" evidence="8">
    <location>
        <begin position="174"/>
        <end position="198"/>
    </location>
</feature>
<proteinExistence type="inferred from homology"/>
<organism evidence="9">
    <name type="scientific">mine drainage metagenome</name>
    <dbReference type="NCBI Taxonomy" id="410659"/>
    <lineage>
        <taxon>unclassified sequences</taxon>
        <taxon>metagenomes</taxon>
        <taxon>ecological metagenomes</taxon>
    </lineage>
</organism>
<keyword evidence="3" id="KW-0813">Transport</keyword>
<evidence type="ECO:0000256" key="7">
    <source>
        <dbReference type="ARBA" id="ARBA00023136"/>
    </source>
</evidence>
<dbReference type="InterPro" id="IPR004706">
    <property type="entry name" value="Arsenical-R_Acr3"/>
</dbReference>
<feature type="transmembrane region" description="Helical" evidence="8">
    <location>
        <begin position="116"/>
        <end position="137"/>
    </location>
</feature>
<feature type="transmembrane region" description="Helical" evidence="8">
    <location>
        <begin position="278"/>
        <end position="299"/>
    </location>
</feature>
<keyword evidence="6 8" id="KW-1133">Transmembrane helix</keyword>
<dbReference type="InterPro" id="IPR038770">
    <property type="entry name" value="Na+/solute_symporter_sf"/>
</dbReference>
<dbReference type="Pfam" id="PF01758">
    <property type="entry name" value="SBF"/>
    <property type="match status" value="1"/>
</dbReference>
<dbReference type="GO" id="GO:0015297">
    <property type="term" value="F:antiporter activity"/>
    <property type="evidence" value="ECO:0007669"/>
    <property type="project" value="InterPro"/>
</dbReference>
<dbReference type="AlphaFoldDB" id="T1B8N2"/>
<keyword evidence="7 8" id="KW-0472">Membrane</keyword>
<evidence type="ECO:0000256" key="2">
    <source>
        <dbReference type="ARBA" id="ARBA00010110"/>
    </source>
</evidence>
<feature type="transmembrane region" description="Helical" evidence="8">
    <location>
        <begin position="305"/>
        <end position="326"/>
    </location>
</feature>
<name>T1B8N2_9ZZZZ</name>
<evidence type="ECO:0000256" key="6">
    <source>
        <dbReference type="ARBA" id="ARBA00022989"/>
    </source>
</evidence>
<reference evidence="9" key="1">
    <citation type="submission" date="2013-08" db="EMBL/GenBank/DDBJ databases">
        <authorList>
            <person name="Mendez C."/>
            <person name="Richter M."/>
            <person name="Ferrer M."/>
            <person name="Sanchez J."/>
        </authorList>
    </citation>
    <scope>NUCLEOTIDE SEQUENCE</scope>
</reference>
<evidence type="ECO:0000256" key="8">
    <source>
        <dbReference type="SAM" id="Phobius"/>
    </source>
</evidence>
<feature type="transmembrane region" description="Helical" evidence="8">
    <location>
        <begin position="149"/>
        <end position="168"/>
    </location>
</feature>
<sequence length="346" mass="38183">MREMNGIGLRTILFPLFVVAAIVLGLFLGVHIPSITGPIATYGIPLGIFFMIYPAMTKIRLKELGNSFKDVKTIGLMVFLNYAIAPFLVAGLAYFFIFSVFYHFGLLSLAVSTQVFVGIILLGVAPCIAMVMVWTNLAHGNMSKAVSFVAWNSIIQIATTPLLIYILARTSVVINPFLILESVLLYLVLPLMAGITTRRILQNKSYFSKLLNILGSVQNLALLFTIVVIFWSEGSGILTYPSLVWMVGIVMLTFYFVLFHVGYFTARRARYDYPDSTAIGFTVSARDFEVSIAIAVAAFSAYPYVAVTTAIGPLLEIPLMLFLVWIQGKREMNINAPSIRIGVTAK</sequence>
<dbReference type="PANTHER" id="PTHR43057:SF1">
    <property type="entry name" value="ARSENICAL-RESISTANCE PROTEIN 3"/>
    <property type="match status" value="1"/>
</dbReference>
<dbReference type="GO" id="GO:0015104">
    <property type="term" value="F:antimonite transmembrane transporter activity"/>
    <property type="evidence" value="ECO:0007669"/>
    <property type="project" value="TreeGrafter"/>
</dbReference>
<keyword evidence="5 8" id="KW-0812">Transmembrane</keyword>
<dbReference type="GO" id="GO:0005886">
    <property type="term" value="C:plasma membrane"/>
    <property type="evidence" value="ECO:0007669"/>
    <property type="project" value="UniProtKB-SubCell"/>
</dbReference>
<evidence type="ECO:0000313" key="9">
    <source>
        <dbReference type="EMBL" id="EQD49379.1"/>
    </source>
</evidence>
<protein>
    <submittedName>
        <fullName evidence="9">Arsenical-resistance protein</fullName>
    </submittedName>
</protein>
<dbReference type="GO" id="GO:0015105">
    <property type="term" value="F:arsenite transmembrane transporter activity"/>
    <property type="evidence" value="ECO:0007669"/>
    <property type="project" value="TreeGrafter"/>
</dbReference>
<keyword evidence="4" id="KW-1003">Cell membrane</keyword>
<evidence type="ECO:0000256" key="5">
    <source>
        <dbReference type="ARBA" id="ARBA00022692"/>
    </source>
</evidence>
<feature type="transmembrane region" description="Helical" evidence="8">
    <location>
        <begin position="210"/>
        <end position="231"/>
    </location>
</feature>
<dbReference type="PANTHER" id="PTHR43057">
    <property type="entry name" value="ARSENITE EFFLUX TRANSPORTER"/>
    <property type="match status" value="1"/>
</dbReference>
<evidence type="ECO:0000256" key="1">
    <source>
        <dbReference type="ARBA" id="ARBA00004651"/>
    </source>
</evidence>
<feature type="transmembrane region" description="Helical" evidence="8">
    <location>
        <begin position="76"/>
        <end position="104"/>
    </location>
</feature>
<feature type="transmembrane region" description="Helical" evidence="8">
    <location>
        <begin position="12"/>
        <end position="33"/>
    </location>
</feature>
<dbReference type="EMBL" id="AUZY01007604">
    <property type="protein sequence ID" value="EQD49379.1"/>
    <property type="molecule type" value="Genomic_DNA"/>
</dbReference>
<feature type="transmembrane region" description="Helical" evidence="8">
    <location>
        <begin position="39"/>
        <end position="56"/>
    </location>
</feature>
<reference evidence="9" key="2">
    <citation type="journal article" date="2014" name="ISME J.">
        <title>Microbial stratification in low pH oxic and suboxic macroscopic growths along an acid mine drainage.</title>
        <authorList>
            <person name="Mendez-Garcia C."/>
            <person name="Mesa V."/>
            <person name="Sprenger R.R."/>
            <person name="Richter M."/>
            <person name="Diez M.S."/>
            <person name="Solano J."/>
            <person name="Bargiela R."/>
            <person name="Golyshina O.V."/>
            <person name="Manteca A."/>
            <person name="Ramos J.L."/>
            <person name="Gallego J.R."/>
            <person name="Llorente I."/>
            <person name="Martins Dos Santos V.A."/>
            <person name="Jensen O.N."/>
            <person name="Pelaez A.I."/>
            <person name="Sanchez J."/>
            <person name="Ferrer M."/>
        </authorList>
    </citation>
    <scope>NUCLEOTIDE SEQUENCE</scope>
</reference>
<dbReference type="Gene3D" id="1.20.1530.20">
    <property type="match status" value="1"/>
</dbReference>
<evidence type="ECO:0000256" key="3">
    <source>
        <dbReference type="ARBA" id="ARBA00022448"/>
    </source>
</evidence>
<feature type="transmembrane region" description="Helical" evidence="8">
    <location>
        <begin position="243"/>
        <end position="266"/>
    </location>
</feature>
<dbReference type="InterPro" id="IPR002657">
    <property type="entry name" value="BilAc:Na_symport/Acr3"/>
</dbReference>
<comment type="subcellular location">
    <subcellularLocation>
        <location evidence="1">Cell membrane</location>
        <topology evidence="1">Multi-pass membrane protein</topology>
    </subcellularLocation>
</comment>